<sequence>MNRSRAALALLVPLALLAGCGDGTTRAEPSSAPPSAVAETASPPDDSSSPAPPVSPSTAPSASGAASEPVSDASAATKLKPPTSTGKVEVKRGLDVPPLVTGVRFARHRGFDRVVVDFKGSLPGYRIEWVPELVQDGSGEPFDVKGGAYLQVTIIPANAHTESGAPTWSGGPIFQADLGNVRNVVRTGDFEAVVGVGIVLDRKAGFRVLEQKQPNRLVVDVAH</sequence>
<feature type="region of interest" description="Disordered" evidence="1">
    <location>
        <begin position="20"/>
        <end position="90"/>
    </location>
</feature>
<organism evidence="4 5">
    <name type="scientific">Planobispora longispora</name>
    <dbReference type="NCBI Taxonomy" id="28887"/>
    <lineage>
        <taxon>Bacteria</taxon>
        <taxon>Bacillati</taxon>
        <taxon>Actinomycetota</taxon>
        <taxon>Actinomycetes</taxon>
        <taxon>Streptosporangiales</taxon>
        <taxon>Streptosporangiaceae</taxon>
        <taxon>Planobispora</taxon>
    </lineage>
</organism>
<dbReference type="Proteomes" id="UP000616724">
    <property type="component" value="Unassembled WGS sequence"/>
</dbReference>
<proteinExistence type="predicted"/>
<dbReference type="InterPro" id="IPR056303">
    <property type="entry name" value="AMIN-like"/>
</dbReference>
<feature type="chain" id="PRO_5038337505" description="AMIN-like domain-containing protein" evidence="2">
    <location>
        <begin position="19"/>
        <end position="223"/>
    </location>
</feature>
<feature type="domain" description="AMIN-like" evidence="3">
    <location>
        <begin position="99"/>
        <end position="223"/>
    </location>
</feature>
<comment type="caution">
    <text evidence="4">The sequence shown here is derived from an EMBL/GenBank/DDBJ whole genome shotgun (WGS) entry which is preliminary data.</text>
</comment>
<name>A0A8J3RG37_9ACTN</name>
<accession>A0A8J3RG37</accession>
<evidence type="ECO:0000313" key="4">
    <source>
        <dbReference type="EMBL" id="GIH74348.1"/>
    </source>
</evidence>
<dbReference type="AlphaFoldDB" id="A0A8J3RG37"/>
<evidence type="ECO:0000313" key="5">
    <source>
        <dbReference type="Proteomes" id="UP000616724"/>
    </source>
</evidence>
<dbReference type="EMBL" id="BOOH01000008">
    <property type="protein sequence ID" value="GIH74348.1"/>
    <property type="molecule type" value="Genomic_DNA"/>
</dbReference>
<feature type="signal peptide" evidence="2">
    <location>
        <begin position="1"/>
        <end position="18"/>
    </location>
</feature>
<evidence type="ECO:0000259" key="3">
    <source>
        <dbReference type="Pfam" id="PF24837"/>
    </source>
</evidence>
<feature type="compositionally biased region" description="Low complexity" evidence="1">
    <location>
        <begin position="27"/>
        <end position="49"/>
    </location>
</feature>
<dbReference type="RefSeq" id="WP_203889088.1">
    <property type="nucleotide sequence ID" value="NZ_BOOH01000008.1"/>
</dbReference>
<keyword evidence="2" id="KW-0732">Signal</keyword>
<feature type="compositionally biased region" description="Low complexity" evidence="1">
    <location>
        <begin position="56"/>
        <end position="71"/>
    </location>
</feature>
<evidence type="ECO:0000256" key="2">
    <source>
        <dbReference type="SAM" id="SignalP"/>
    </source>
</evidence>
<dbReference type="Pfam" id="PF24837">
    <property type="entry name" value="AMIN-like"/>
    <property type="match status" value="1"/>
</dbReference>
<gene>
    <name evidence="4" type="ORF">Plo01_07770</name>
</gene>
<keyword evidence="5" id="KW-1185">Reference proteome</keyword>
<reference evidence="4 5" key="1">
    <citation type="submission" date="2021-01" db="EMBL/GenBank/DDBJ databases">
        <title>Whole genome shotgun sequence of Planobispora longispora NBRC 13918.</title>
        <authorList>
            <person name="Komaki H."/>
            <person name="Tamura T."/>
        </authorList>
    </citation>
    <scope>NUCLEOTIDE SEQUENCE [LARGE SCALE GENOMIC DNA]</scope>
    <source>
        <strain evidence="4 5">NBRC 13918</strain>
    </source>
</reference>
<evidence type="ECO:0000256" key="1">
    <source>
        <dbReference type="SAM" id="MobiDB-lite"/>
    </source>
</evidence>
<protein>
    <recommendedName>
        <fullName evidence="3">AMIN-like domain-containing protein</fullName>
    </recommendedName>
</protein>
<dbReference type="PROSITE" id="PS51257">
    <property type="entry name" value="PROKAR_LIPOPROTEIN"/>
    <property type="match status" value="1"/>
</dbReference>